<keyword evidence="5 8" id="KW-1133">Transmembrane helix</keyword>
<sequence>MLRIVWDALSGRPPEEAGPAREHDPIIGYIRETLADARQEVRRADETAVTLLATTGTAAGAVVAGLLDGRLRPGELPGRVEWLWWAGMLFWVLGLLLLVAALHPRSARLAGRALERRRAYPGGFAARVPAGPGGRGRDPRSGVDLLVLRIRALGAVSDAKECYIRRGVMLMLFSLACCVSAVFIDRML</sequence>
<dbReference type="RefSeq" id="WP_344979653.1">
    <property type="nucleotide sequence ID" value="NZ_BAAAVI010000067.1"/>
</dbReference>
<feature type="transmembrane region" description="Helical" evidence="8">
    <location>
        <begin position="82"/>
        <end position="102"/>
    </location>
</feature>
<feature type="transmembrane region" description="Helical" evidence="8">
    <location>
        <begin position="48"/>
        <end position="67"/>
    </location>
</feature>
<dbReference type="EMBL" id="BAAAVI010000067">
    <property type="protein sequence ID" value="GAA2900064.1"/>
    <property type="molecule type" value="Genomic_DNA"/>
</dbReference>
<gene>
    <name evidence="10" type="ORF">GCM10010517_65630</name>
</gene>
<feature type="domain" description="Pycsar effector protein" evidence="9">
    <location>
        <begin position="31"/>
        <end position="183"/>
    </location>
</feature>
<evidence type="ECO:0000259" key="9">
    <source>
        <dbReference type="Pfam" id="PF18967"/>
    </source>
</evidence>
<evidence type="ECO:0000256" key="7">
    <source>
        <dbReference type="ARBA" id="ARBA00023136"/>
    </source>
</evidence>
<evidence type="ECO:0000256" key="6">
    <source>
        <dbReference type="ARBA" id="ARBA00023118"/>
    </source>
</evidence>
<comment type="subcellular location">
    <subcellularLocation>
        <location evidence="1">Cell membrane</location>
    </subcellularLocation>
</comment>
<reference evidence="10 11" key="1">
    <citation type="journal article" date="2019" name="Int. J. Syst. Evol. Microbiol.">
        <title>The Global Catalogue of Microorganisms (GCM) 10K type strain sequencing project: providing services to taxonomists for standard genome sequencing and annotation.</title>
        <authorList>
            <consortium name="The Broad Institute Genomics Platform"/>
            <consortium name="The Broad Institute Genome Sequencing Center for Infectious Disease"/>
            <person name="Wu L."/>
            <person name="Ma J."/>
        </authorList>
    </citation>
    <scope>NUCLEOTIDE SEQUENCE [LARGE SCALE GENOMIC DNA]</scope>
    <source>
        <strain evidence="10 11">JCM 6242</strain>
    </source>
</reference>
<keyword evidence="2" id="KW-1003">Cell membrane</keyword>
<proteinExistence type="predicted"/>
<keyword evidence="7 8" id="KW-0472">Membrane</keyword>
<protein>
    <recommendedName>
        <fullName evidence="9">Pycsar effector protein domain-containing protein</fullName>
    </recommendedName>
</protein>
<evidence type="ECO:0000256" key="4">
    <source>
        <dbReference type="ARBA" id="ARBA00022741"/>
    </source>
</evidence>
<evidence type="ECO:0000256" key="3">
    <source>
        <dbReference type="ARBA" id="ARBA00022692"/>
    </source>
</evidence>
<evidence type="ECO:0000256" key="5">
    <source>
        <dbReference type="ARBA" id="ARBA00022989"/>
    </source>
</evidence>
<dbReference type="InterPro" id="IPR043760">
    <property type="entry name" value="PycTM_dom"/>
</dbReference>
<comment type="caution">
    <text evidence="10">The sequence shown here is derived from an EMBL/GenBank/DDBJ whole genome shotgun (WGS) entry which is preliminary data.</text>
</comment>
<organism evidence="10 11">
    <name type="scientific">Streptosporangium fragile</name>
    <dbReference type="NCBI Taxonomy" id="46186"/>
    <lineage>
        <taxon>Bacteria</taxon>
        <taxon>Bacillati</taxon>
        <taxon>Actinomycetota</taxon>
        <taxon>Actinomycetes</taxon>
        <taxon>Streptosporangiales</taxon>
        <taxon>Streptosporangiaceae</taxon>
        <taxon>Streptosporangium</taxon>
    </lineage>
</organism>
<feature type="transmembrane region" description="Helical" evidence="8">
    <location>
        <begin position="167"/>
        <end position="184"/>
    </location>
</feature>
<keyword evidence="6" id="KW-0051">Antiviral defense</keyword>
<accession>A0ABN3W758</accession>
<dbReference type="Proteomes" id="UP001500831">
    <property type="component" value="Unassembled WGS sequence"/>
</dbReference>
<evidence type="ECO:0000313" key="10">
    <source>
        <dbReference type="EMBL" id="GAA2900064.1"/>
    </source>
</evidence>
<keyword evidence="4" id="KW-0547">Nucleotide-binding</keyword>
<evidence type="ECO:0000313" key="11">
    <source>
        <dbReference type="Proteomes" id="UP001500831"/>
    </source>
</evidence>
<keyword evidence="3 8" id="KW-0812">Transmembrane</keyword>
<dbReference type="Pfam" id="PF18967">
    <property type="entry name" value="PycTM"/>
    <property type="match status" value="1"/>
</dbReference>
<evidence type="ECO:0000256" key="1">
    <source>
        <dbReference type="ARBA" id="ARBA00004236"/>
    </source>
</evidence>
<evidence type="ECO:0000256" key="2">
    <source>
        <dbReference type="ARBA" id="ARBA00022475"/>
    </source>
</evidence>
<name>A0ABN3W758_9ACTN</name>
<keyword evidence="11" id="KW-1185">Reference proteome</keyword>
<evidence type="ECO:0000256" key="8">
    <source>
        <dbReference type="SAM" id="Phobius"/>
    </source>
</evidence>